<dbReference type="AlphaFoldDB" id="A0A6L5XZT4"/>
<proteinExistence type="inferred from homology"/>
<dbReference type="GO" id="GO:0016297">
    <property type="term" value="F:fatty acyl-[ACP] hydrolase activity"/>
    <property type="evidence" value="ECO:0007669"/>
    <property type="project" value="InterPro"/>
</dbReference>
<feature type="domain" description="Acyl-ACP thioesterase N-terminal hotdog" evidence="3">
    <location>
        <begin position="3"/>
        <end position="128"/>
    </location>
</feature>
<dbReference type="SUPFAM" id="SSF54637">
    <property type="entry name" value="Thioesterase/thiol ester dehydrase-isomerase"/>
    <property type="match status" value="2"/>
</dbReference>
<evidence type="ECO:0000259" key="3">
    <source>
        <dbReference type="Pfam" id="PF01643"/>
    </source>
</evidence>
<dbReference type="PANTHER" id="PTHR31727:SF6">
    <property type="entry name" value="OLEOYL-ACYL CARRIER PROTEIN THIOESTERASE 1, CHLOROPLASTIC"/>
    <property type="match status" value="1"/>
</dbReference>
<dbReference type="InterPro" id="IPR045023">
    <property type="entry name" value="FATA/B"/>
</dbReference>
<dbReference type="Pfam" id="PF01643">
    <property type="entry name" value="Acyl-ACP_TE"/>
    <property type="match status" value="1"/>
</dbReference>
<dbReference type="Proteomes" id="UP000482209">
    <property type="component" value="Unassembled WGS sequence"/>
</dbReference>
<organism evidence="4 5">
    <name type="scientific">Velocimicrobium porci</name>
    <dbReference type="NCBI Taxonomy" id="2606634"/>
    <lineage>
        <taxon>Bacteria</taxon>
        <taxon>Bacillati</taxon>
        <taxon>Bacillota</taxon>
        <taxon>Clostridia</taxon>
        <taxon>Lachnospirales</taxon>
        <taxon>Lachnospiraceae</taxon>
        <taxon>Velocimicrobium</taxon>
    </lineage>
</organism>
<keyword evidence="5" id="KW-1185">Reference proteome</keyword>
<comment type="caution">
    <text evidence="4">The sequence shown here is derived from an EMBL/GenBank/DDBJ whole genome shotgun (WGS) entry which is preliminary data.</text>
</comment>
<dbReference type="PANTHER" id="PTHR31727">
    <property type="entry name" value="OLEOYL-ACYL CARRIER PROTEIN THIOESTERASE 1, CHLOROPLASTIC"/>
    <property type="match status" value="1"/>
</dbReference>
<dbReference type="EMBL" id="VUMT01000014">
    <property type="protein sequence ID" value="MSS64224.1"/>
    <property type="molecule type" value="Genomic_DNA"/>
</dbReference>
<keyword evidence="2" id="KW-0809">Transit peptide</keyword>
<gene>
    <name evidence="4" type="ORF">FYJ58_10095</name>
</gene>
<evidence type="ECO:0000256" key="2">
    <source>
        <dbReference type="ARBA" id="ARBA00022946"/>
    </source>
</evidence>
<evidence type="ECO:0000256" key="1">
    <source>
        <dbReference type="ARBA" id="ARBA00006500"/>
    </source>
</evidence>
<evidence type="ECO:0000313" key="5">
    <source>
        <dbReference type="Proteomes" id="UP000482209"/>
    </source>
</evidence>
<evidence type="ECO:0000313" key="4">
    <source>
        <dbReference type="EMBL" id="MSS64224.1"/>
    </source>
</evidence>
<dbReference type="Gene3D" id="3.10.129.10">
    <property type="entry name" value="Hotdog Thioesterase"/>
    <property type="match status" value="1"/>
</dbReference>
<name>A0A6L5XZT4_9FIRM</name>
<sequence>MYTLNSRIRYSEVDREGFLTMTGLTNYFQDCSTFQSEDLNIGLSYLNKNNRAWILTSWQIVVERFPQLGEHVTVGTWASKFNGLYGNRNFILKDSNDQTCAYANSIWIYMDMNRLRPVRLTNEITSPYSIEPPYPMNYENRKITVPADCQTQTVIPVLPSYIDTNNHMNNGQYIRIAESFLPNDFPIRQMRAEYKNSAHLGDLLVPKISQEDSLFTVILANKEGKIYATVEFKERKHI</sequence>
<protein>
    <submittedName>
        <fullName evidence="4">Acyl-[acyl-carrier-protein] thioesterase</fullName>
    </submittedName>
</protein>
<comment type="similarity">
    <text evidence="1">Belongs to the acyl-ACP thioesterase family.</text>
</comment>
<dbReference type="InterPro" id="IPR029069">
    <property type="entry name" value="HotDog_dom_sf"/>
</dbReference>
<dbReference type="GO" id="GO:0000036">
    <property type="term" value="F:acyl carrier activity"/>
    <property type="evidence" value="ECO:0007669"/>
    <property type="project" value="TreeGrafter"/>
</dbReference>
<dbReference type="CDD" id="cd00586">
    <property type="entry name" value="4HBT"/>
    <property type="match status" value="1"/>
</dbReference>
<reference evidence="4 5" key="1">
    <citation type="submission" date="2019-08" db="EMBL/GenBank/DDBJ databases">
        <title>In-depth cultivation of the pig gut microbiome towards novel bacterial diversity and tailored functional studies.</title>
        <authorList>
            <person name="Wylensek D."/>
            <person name="Hitch T.C.A."/>
            <person name="Clavel T."/>
        </authorList>
    </citation>
    <scope>NUCLEOTIDE SEQUENCE [LARGE SCALE GENOMIC DNA]</scope>
    <source>
        <strain evidence="4 5">WCA-693-APC-MOT-I</strain>
    </source>
</reference>
<dbReference type="RefSeq" id="WP_154519618.1">
    <property type="nucleotide sequence ID" value="NZ_VUMT01000014.1"/>
</dbReference>
<accession>A0A6L5XZT4</accession>
<dbReference type="InterPro" id="IPR002864">
    <property type="entry name" value="Acyl-ACP_thioesterase_NHD"/>
</dbReference>